<dbReference type="EMBL" id="CAJFDI010000003">
    <property type="protein sequence ID" value="CAD5222460.1"/>
    <property type="molecule type" value="Genomic_DNA"/>
</dbReference>
<evidence type="ECO:0000256" key="2">
    <source>
        <dbReference type="ARBA" id="ARBA00022692"/>
    </source>
</evidence>
<keyword evidence="9" id="KW-1185">Reference proteome</keyword>
<dbReference type="AlphaFoldDB" id="A0A1I7SQT1"/>
<dbReference type="GO" id="GO:0016020">
    <property type="term" value="C:membrane"/>
    <property type="evidence" value="ECO:0007669"/>
    <property type="project" value="UniProtKB-SubCell"/>
</dbReference>
<name>A0A1I7SQT1_BURXY</name>
<evidence type="ECO:0000313" key="8">
    <source>
        <dbReference type="Proteomes" id="UP000095284"/>
    </source>
</evidence>
<dbReference type="eggNOG" id="ENOG502S67K">
    <property type="taxonomic scope" value="Eukaryota"/>
</dbReference>
<dbReference type="Proteomes" id="UP000659654">
    <property type="component" value="Unassembled WGS sequence"/>
</dbReference>
<accession>A0A1I7SQT1</accession>
<feature type="transmembrane region" description="Helical" evidence="5">
    <location>
        <begin position="197"/>
        <end position="219"/>
    </location>
</feature>
<feature type="transmembrane region" description="Helical" evidence="5">
    <location>
        <begin position="114"/>
        <end position="135"/>
    </location>
</feature>
<sequence>MQLIEKAVECQGSRVINMHSYQQLLWQRRLMAVATLLTIIGIFAFLAAVFHPDWAILDFVNTDLQKVNVRLGVWGEWRTLNTTNKSEYTPHFPEPPGGRILRLADEDIKHYYRAQAAFCVISLVIMVCNNAFALWTFTHHRYIYKRLVAGIHVFTAMCIVVTMEVLTNSVDEWNANIAEKYRNNQEWDFSAVQRVGLGYYLAGTVVIIYIFAAICFFIASHKQKGLRAATSEFEIEDREIEIGR</sequence>
<dbReference type="OrthoDB" id="5917530at2759"/>
<feature type="transmembrane region" description="Helical" evidence="5">
    <location>
        <begin position="147"/>
        <end position="166"/>
    </location>
</feature>
<evidence type="ECO:0000256" key="1">
    <source>
        <dbReference type="ARBA" id="ARBA00004141"/>
    </source>
</evidence>
<dbReference type="WBParaSite" id="BXY_1539400.1">
    <property type="protein sequence ID" value="BXY_1539400.1"/>
    <property type="gene ID" value="BXY_1539400"/>
</dbReference>
<dbReference type="Gene3D" id="1.20.140.150">
    <property type="match status" value="1"/>
</dbReference>
<protein>
    <submittedName>
        <fullName evidence="6">(pine wood nematode) hypothetical protein</fullName>
    </submittedName>
</protein>
<keyword evidence="4 5" id="KW-0472">Membrane</keyword>
<organism evidence="8 10">
    <name type="scientific">Bursaphelenchus xylophilus</name>
    <name type="common">Pinewood nematode worm</name>
    <name type="synonym">Aphelenchoides xylophilus</name>
    <dbReference type="NCBI Taxonomy" id="6326"/>
    <lineage>
        <taxon>Eukaryota</taxon>
        <taxon>Metazoa</taxon>
        <taxon>Ecdysozoa</taxon>
        <taxon>Nematoda</taxon>
        <taxon>Chromadorea</taxon>
        <taxon>Rhabditida</taxon>
        <taxon>Tylenchina</taxon>
        <taxon>Tylenchomorpha</taxon>
        <taxon>Aphelenchoidea</taxon>
        <taxon>Aphelenchoididae</taxon>
        <taxon>Bursaphelenchus</taxon>
    </lineage>
</organism>
<keyword evidence="2 5" id="KW-0812">Transmembrane</keyword>
<evidence type="ECO:0000313" key="10">
    <source>
        <dbReference type="WBParaSite" id="BXY_1539400.1"/>
    </source>
</evidence>
<reference evidence="10" key="1">
    <citation type="submission" date="2016-11" db="UniProtKB">
        <authorList>
            <consortium name="WormBaseParasite"/>
        </authorList>
    </citation>
    <scope>IDENTIFICATION</scope>
</reference>
<evidence type="ECO:0000313" key="6">
    <source>
        <dbReference type="EMBL" id="CAD5222460.1"/>
    </source>
</evidence>
<evidence type="ECO:0000256" key="5">
    <source>
        <dbReference type="SAM" id="Phobius"/>
    </source>
</evidence>
<dbReference type="EMBL" id="CAJFCV020000003">
    <property type="protein sequence ID" value="CAG9110348.1"/>
    <property type="molecule type" value="Genomic_DNA"/>
</dbReference>
<dbReference type="Pfam" id="PF13903">
    <property type="entry name" value="Claudin_2"/>
    <property type="match status" value="1"/>
</dbReference>
<evidence type="ECO:0000313" key="7">
    <source>
        <dbReference type="EMBL" id="CAG9110348.1"/>
    </source>
</evidence>
<evidence type="ECO:0000313" key="9">
    <source>
        <dbReference type="Proteomes" id="UP000659654"/>
    </source>
</evidence>
<reference evidence="7" key="2">
    <citation type="submission" date="2020-08" db="EMBL/GenBank/DDBJ databases">
        <authorList>
            <person name="Kikuchi T."/>
        </authorList>
    </citation>
    <scope>NUCLEOTIDE SEQUENCE</scope>
    <source>
        <strain evidence="6">Ka4C1</strain>
    </source>
</reference>
<keyword evidence="3 5" id="KW-1133">Transmembrane helix</keyword>
<evidence type="ECO:0000256" key="4">
    <source>
        <dbReference type="ARBA" id="ARBA00023136"/>
    </source>
</evidence>
<proteinExistence type="predicted"/>
<gene>
    <name evidence="6" type="ORF">BXYJ_LOCUS7428</name>
</gene>
<evidence type="ECO:0000256" key="3">
    <source>
        <dbReference type="ARBA" id="ARBA00022989"/>
    </source>
</evidence>
<comment type="subcellular location">
    <subcellularLocation>
        <location evidence="1">Membrane</location>
        <topology evidence="1">Multi-pass membrane protein</topology>
    </subcellularLocation>
</comment>
<dbReference type="InterPro" id="IPR004031">
    <property type="entry name" value="PMP22/EMP/MP20/Claudin"/>
</dbReference>
<dbReference type="Proteomes" id="UP000582659">
    <property type="component" value="Unassembled WGS sequence"/>
</dbReference>
<dbReference type="FunFam" id="1.20.140.150:FF:000054">
    <property type="entry name" value="Protein CBG14510"/>
    <property type="match status" value="1"/>
</dbReference>
<dbReference type="Proteomes" id="UP000095284">
    <property type="component" value="Unplaced"/>
</dbReference>
<feature type="transmembrane region" description="Helical" evidence="5">
    <location>
        <begin position="30"/>
        <end position="50"/>
    </location>
</feature>